<dbReference type="EMBL" id="JBIGIB010000001">
    <property type="protein sequence ID" value="MFG6464978.1"/>
    <property type="molecule type" value="Genomic_DNA"/>
</dbReference>
<protein>
    <submittedName>
        <fullName evidence="1">Transposase</fullName>
    </submittedName>
</protein>
<comment type="caution">
    <text evidence="1">The sequence shown here is derived from an EMBL/GenBank/DDBJ whole genome shotgun (WGS) entry which is preliminary data.</text>
</comment>
<keyword evidence="2" id="KW-1185">Reference proteome</keyword>
<sequence>MELMHNEVIRIAAGDLKGLYRVVLDEPTIERVVAVRLDADAEVARSKGGRKKKEKTKRPRKKAPAPLIGELLWLSRRELESLDRERHLLRVEIDLDPIFYLPTTAAADQEIFESRKAVMKDFLTFQTLRDSILVHTGLGGLVKAVVESAIASRALVYKLWSSLCRHGFSETSLRPMRENCGAPGVARPCDPGGREKAGRKTAKQMLAAKAGIKLPPEQPGMSTDWRNRIMAADLSIPEPKPEMPARCTLILNSHFVKRFKYVDGKLVAVEPEKASELAKHKKEGGKVVEVKPEKGEYPNRAQIRRVLEVEIPRLVRLAQKTTAGHFKRSLRGLVARNWKGVAGPGHTWAIDSTIGDIYLRSSINAAWIIGRPVVYIVCDVWSTAIVGFYVCLQGPSWDMAKLSLFSAGADPELIGDLWGYHALQTLSPAPTLPAVLMCDRGEYLSRAASQTGVKLIPVMSYAPPYRPDLKGIVEVLHRIMKDHQRCDFIPGAIDMRRKEFELRKFNPNDGIFTTRQFVHYLHTIFTKYNLTADREHRLDAHMKAAGVFPSPAGLWAWGHRMGVGFRRAVPKSELITSLLFSDTGRVSRNGVMYAGRHYSNSDVDQQQWTAYARNFGGWDIPCHHYPGSVSRIWTPNVAGRGLLDLKLSDQSTASRELTFDEVADSFAFGQLNRADVAHVKAMEALKALRQVQELVETAKAQTTAAIARDTGAKPTISEARKLEGMAVPAATPPSTAPAAQSHMDEAAQAHLDMMRAIAAAANEAQQYG</sequence>
<dbReference type="Proteomes" id="UP001606303">
    <property type="component" value="Unassembled WGS sequence"/>
</dbReference>
<proteinExistence type="predicted"/>
<dbReference type="RefSeq" id="WP_394379712.1">
    <property type="nucleotide sequence ID" value="NZ_JBIGIB010000001.1"/>
</dbReference>
<dbReference type="Gene3D" id="3.30.420.10">
    <property type="entry name" value="Ribonuclease H-like superfamily/Ribonuclease H"/>
    <property type="match status" value="1"/>
</dbReference>
<reference evidence="1 2" key="1">
    <citation type="submission" date="2024-08" db="EMBL/GenBank/DDBJ databases">
        <authorList>
            <person name="Lu H."/>
        </authorList>
    </citation>
    <scope>NUCLEOTIDE SEQUENCE [LARGE SCALE GENOMIC DNA]</scope>
    <source>
        <strain evidence="1 2">BYS87W</strain>
    </source>
</reference>
<evidence type="ECO:0000313" key="2">
    <source>
        <dbReference type="Proteomes" id="UP001606303"/>
    </source>
</evidence>
<name>A0ABW7GSM6_9BURK</name>
<gene>
    <name evidence="1" type="ORF">ACG01O_00010</name>
</gene>
<dbReference type="InterPro" id="IPR036397">
    <property type="entry name" value="RNaseH_sf"/>
</dbReference>
<evidence type="ECO:0000313" key="1">
    <source>
        <dbReference type="EMBL" id="MFG6464978.1"/>
    </source>
</evidence>
<organism evidence="1 2">
    <name type="scientific">Pelomonas baiyunensis</name>
    <dbReference type="NCBI Taxonomy" id="3299026"/>
    <lineage>
        <taxon>Bacteria</taxon>
        <taxon>Pseudomonadati</taxon>
        <taxon>Pseudomonadota</taxon>
        <taxon>Betaproteobacteria</taxon>
        <taxon>Burkholderiales</taxon>
        <taxon>Sphaerotilaceae</taxon>
        <taxon>Roseateles</taxon>
    </lineage>
</organism>
<accession>A0ABW7GSM6</accession>